<dbReference type="FunFam" id="1.10.238.10:FF:000251">
    <property type="entry name" value="Calmodulin-related protein 97A"/>
    <property type="match status" value="1"/>
</dbReference>
<accession>A0AAV1DJB6</accession>
<dbReference type="SMART" id="SM00054">
    <property type="entry name" value="EFh"/>
    <property type="match status" value="2"/>
</dbReference>
<protein>
    <submittedName>
        <fullName evidence="8">OLC1v1007183C1</fullName>
    </submittedName>
</protein>
<evidence type="ECO:0000313" key="9">
    <source>
        <dbReference type="Proteomes" id="UP001161247"/>
    </source>
</evidence>
<dbReference type="InterPro" id="IPR002048">
    <property type="entry name" value="EF_hand_dom"/>
</dbReference>
<dbReference type="AlphaFoldDB" id="A0AAV1DJB6"/>
<dbReference type="Gene3D" id="1.10.238.10">
    <property type="entry name" value="EF-hand"/>
    <property type="match status" value="1"/>
</dbReference>
<organism evidence="8 9">
    <name type="scientific">Oldenlandia corymbosa var. corymbosa</name>
    <dbReference type="NCBI Taxonomy" id="529605"/>
    <lineage>
        <taxon>Eukaryota</taxon>
        <taxon>Viridiplantae</taxon>
        <taxon>Streptophyta</taxon>
        <taxon>Embryophyta</taxon>
        <taxon>Tracheophyta</taxon>
        <taxon>Spermatophyta</taxon>
        <taxon>Magnoliopsida</taxon>
        <taxon>eudicotyledons</taxon>
        <taxon>Gunneridae</taxon>
        <taxon>Pentapetalae</taxon>
        <taxon>asterids</taxon>
        <taxon>lamiids</taxon>
        <taxon>Gentianales</taxon>
        <taxon>Rubiaceae</taxon>
        <taxon>Rubioideae</taxon>
        <taxon>Spermacoceae</taxon>
        <taxon>Hedyotis-Oldenlandia complex</taxon>
        <taxon>Oldenlandia</taxon>
    </lineage>
</organism>
<keyword evidence="6" id="KW-0106">Calcium</keyword>
<evidence type="ECO:0000259" key="7">
    <source>
        <dbReference type="PROSITE" id="PS50222"/>
    </source>
</evidence>
<dbReference type="Pfam" id="PF13499">
    <property type="entry name" value="EF-hand_7"/>
    <property type="match status" value="1"/>
</dbReference>
<dbReference type="CDD" id="cd00051">
    <property type="entry name" value="EFh"/>
    <property type="match status" value="1"/>
</dbReference>
<dbReference type="InterPro" id="IPR050230">
    <property type="entry name" value="CALM/Myosin/TropC-like"/>
</dbReference>
<feature type="domain" description="EF-hand" evidence="7">
    <location>
        <begin position="7"/>
        <end position="42"/>
    </location>
</feature>
<dbReference type="PROSITE" id="PS50222">
    <property type="entry name" value="EF_HAND_2"/>
    <property type="match status" value="2"/>
</dbReference>
<comment type="function">
    <text evidence="1">Potential calcium sensor.</text>
</comment>
<evidence type="ECO:0000256" key="6">
    <source>
        <dbReference type="ARBA" id="ARBA00022837"/>
    </source>
</evidence>
<dbReference type="InterPro" id="IPR011992">
    <property type="entry name" value="EF-hand-dom_pair"/>
</dbReference>
<reference evidence="8" key="1">
    <citation type="submission" date="2023-03" db="EMBL/GenBank/DDBJ databases">
        <authorList>
            <person name="Julca I."/>
        </authorList>
    </citation>
    <scope>NUCLEOTIDE SEQUENCE</scope>
</reference>
<dbReference type="SUPFAM" id="SSF47473">
    <property type="entry name" value="EF-hand"/>
    <property type="match status" value="1"/>
</dbReference>
<evidence type="ECO:0000256" key="2">
    <source>
        <dbReference type="ARBA" id="ARBA00009763"/>
    </source>
</evidence>
<name>A0AAV1DJB6_OLDCO</name>
<gene>
    <name evidence="8" type="ORF">OLC1_LOCUS15986</name>
</gene>
<dbReference type="GO" id="GO:0016460">
    <property type="term" value="C:myosin II complex"/>
    <property type="evidence" value="ECO:0007669"/>
    <property type="project" value="TreeGrafter"/>
</dbReference>
<evidence type="ECO:0000313" key="8">
    <source>
        <dbReference type="EMBL" id="CAI9107748.1"/>
    </source>
</evidence>
<dbReference type="PROSITE" id="PS00018">
    <property type="entry name" value="EF_HAND_1"/>
    <property type="match status" value="2"/>
</dbReference>
<dbReference type="PANTHER" id="PTHR23048:SF0">
    <property type="entry name" value="CALMODULIN LIKE 3"/>
    <property type="match status" value="1"/>
</dbReference>
<dbReference type="GO" id="GO:0005509">
    <property type="term" value="F:calcium ion binding"/>
    <property type="evidence" value="ECO:0007669"/>
    <property type="project" value="InterPro"/>
</dbReference>
<feature type="domain" description="EF-hand" evidence="7">
    <location>
        <begin position="43"/>
        <end position="78"/>
    </location>
</feature>
<evidence type="ECO:0000256" key="1">
    <source>
        <dbReference type="ARBA" id="ARBA00003291"/>
    </source>
</evidence>
<comment type="similarity">
    <text evidence="2">Belongs to the calmodulin family.</text>
</comment>
<dbReference type="Proteomes" id="UP001161247">
    <property type="component" value="Chromosome 5"/>
</dbReference>
<keyword evidence="5" id="KW-0677">Repeat</keyword>
<dbReference type="EMBL" id="OX459122">
    <property type="protein sequence ID" value="CAI9107748.1"/>
    <property type="molecule type" value="Genomic_DNA"/>
</dbReference>
<evidence type="ECO:0000256" key="5">
    <source>
        <dbReference type="ARBA" id="ARBA00022737"/>
    </source>
</evidence>
<proteinExistence type="inferred from homology"/>
<keyword evidence="4" id="KW-0479">Metal-binding</keyword>
<evidence type="ECO:0000256" key="4">
    <source>
        <dbReference type="ARBA" id="ARBA00022723"/>
    </source>
</evidence>
<dbReference type="PANTHER" id="PTHR23048">
    <property type="entry name" value="MYOSIN LIGHT CHAIN 1, 3"/>
    <property type="match status" value="1"/>
</dbReference>
<evidence type="ECO:0000256" key="3">
    <source>
        <dbReference type="ARBA" id="ARBA00022481"/>
    </source>
</evidence>
<keyword evidence="9" id="KW-1185">Reference proteome</keyword>
<dbReference type="InterPro" id="IPR018247">
    <property type="entry name" value="EF_Hand_1_Ca_BS"/>
</dbReference>
<keyword evidence="3" id="KW-0488">Methylation</keyword>
<sequence>MAELTEEQVAEFREAFSLIDKDSDGIITIEELASVMKSLHERPTKEEVREMICEVDVNGNGRIDFEDFLAIMAKKMKVFLNPNKLNSFLTTQNGNIYIYIYIYIGKMN</sequence>